<dbReference type="EMBL" id="BCTB01000013">
    <property type="protein sequence ID" value="GAT15188.1"/>
    <property type="molecule type" value="Genomic_DNA"/>
</dbReference>
<organism evidence="2 3">
    <name type="scientific">Mycolicibacterium thermoresistibile</name>
    <name type="common">Mycobacterium thermoresistibile</name>
    <dbReference type="NCBI Taxonomy" id="1797"/>
    <lineage>
        <taxon>Bacteria</taxon>
        <taxon>Bacillati</taxon>
        <taxon>Actinomycetota</taxon>
        <taxon>Actinomycetes</taxon>
        <taxon>Mycobacteriales</taxon>
        <taxon>Mycobacteriaceae</taxon>
        <taxon>Mycolicibacterium</taxon>
    </lineage>
</organism>
<reference evidence="3" key="2">
    <citation type="submission" date="2016-02" db="EMBL/GenBank/DDBJ databases">
        <title>Draft genome sequence of five rapidly growing Mycobacterium species.</title>
        <authorList>
            <person name="Katahira K."/>
            <person name="Gotou Y."/>
            <person name="Iida K."/>
            <person name="Ogura Y."/>
            <person name="Hayashi T."/>
        </authorList>
    </citation>
    <scope>NUCLEOTIDE SEQUENCE [LARGE SCALE GENOMIC DNA]</scope>
    <source>
        <strain evidence="3">JCM6362</strain>
    </source>
</reference>
<sequence length="84" mass="8062">MRGPVTAVILLSALVVALRGWLPDATGAAGSTPAERESGGPASLILVGMLAATALGVLAMAVDPPVAAPLDHHGAAGRTGSVAA</sequence>
<comment type="caution">
    <text evidence="2">The sequence shown here is derived from an EMBL/GenBank/DDBJ whole genome shotgun (WGS) entry which is preliminary data.</text>
</comment>
<dbReference type="Proteomes" id="UP000069654">
    <property type="component" value="Unassembled WGS sequence"/>
</dbReference>
<dbReference type="STRING" id="1797.RMCT_2158"/>
<keyword evidence="1" id="KW-1133">Transmembrane helix</keyword>
<gene>
    <name evidence="2" type="ORF">RMCT_2158</name>
</gene>
<reference evidence="2 3" key="1">
    <citation type="journal article" date="2016" name="Genome Announc.">
        <title>Draft Genome Sequences of Five Rapidly Growing Mycobacterium Species, M. thermoresistibile, M. fortuitum subsp. acetamidolyticum, M. canariasense, M. brisbanense, and M. novocastrense.</title>
        <authorList>
            <person name="Katahira K."/>
            <person name="Ogura Y."/>
            <person name="Gotoh Y."/>
            <person name="Hayashi T."/>
        </authorList>
    </citation>
    <scope>NUCLEOTIDE SEQUENCE [LARGE SCALE GENOMIC DNA]</scope>
    <source>
        <strain evidence="2 3">JCM6362</strain>
    </source>
</reference>
<keyword evidence="1" id="KW-0472">Membrane</keyword>
<evidence type="ECO:0000313" key="2">
    <source>
        <dbReference type="EMBL" id="GAT15188.1"/>
    </source>
</evidence>
<dbReference type="AlphaFoldDB" id="A0A117IMF5"/>
<evidence type="ECO:0000313" key="3">
    <source>
        <dbReference type="Proteomes" id="UP000069654"/>
    </source>
</evidence>
<protein>
    <submittedName>
        <fullName evidence="2">Uncharacterized protein</fullName>
    </submittedName>
</protein>
<evidence type="ECO:0000256" key="1">
    <source>
        <dbReference type="SAM" id="Phobius"/>
    </source>
</evidence>
<proteinExistence type="predicted"/>
<feature type="transmembrane region" description="Helical" evidence="1">
    <location>
        <begin position="40"/>
        <end position="62"/>
    </location>
</feature>
<accession>A0A117IMF5</accession>
<keyword evidence="1" id="KW-0812">Transmembrane</keyword>
<name>A0A117IMF5_MYCTH</name>
<dbReference type="RefSeq" id="WP_003927378.1">
    <property type="nucleotide sequence ID" value="NZ_BCTB01000013.1"/>
</dbReference>